<dbReference type="Proteomes" id="UP000198582">
    <property type="component" value="Unassembled WGS sequence"/>
</dbReference>
<keyword evidence="3" id="KW-1185">Reference proteome</keyword>
<dbReference type="AlphaFoldDB" id="A0A1H8XNR5"/>
<sequence>MLDDPIATTPSWRGFALTLTLISLLGVMFSLGLGSVCVMASDGCSGGDTRFICTASGQNTVFWLPLSGWATAIVGSLPIAGWASRRGWGPWAGLFAGALIYSVPAVAAYSIAAG</sequence>
<proteinExistence type="predicted"/>
<dbReference type="STRING" id="394193.SAMN04489732_108150"/>
<keyword evidence="1" id="KW-1133">Transmembrane helix</keyword>
<dbReference type="RefSeq" id="WP_091618358.1">
    <property type="nucleotide sequence ID" value="NZ_FOEF01000008.1"/>
</dbReference>
<protein>
    <submittedName>
        <fullName evidence="2">Uncharacterized protein</fullName>
    </submittedName>
</protein>
<gene>
    <name evidence="2" type="ORF">SAMN04489732_108150</name>
</gene>
<dbReference type="OrthoDB" id="3624177at2"/>
<keyword evidence="1" id="KW-0812">Transmembrane</keyword>
<dbReference type="EMBL" id="FOEF01000008">
    <property type="protein sequence ID" value="SEP41447.1"/>
    <property type="molecule type" value="Genomic_DNA"/>
</dbReference>
<evidence type="ECO:0000256" key="1">
    <source>
        <dbReference type="SAM" id="Phobius"/>
    </source>
</evidence>
<evidence type="ECO:0000313" key="3">
    <source>
        <dbReference type="Proteomes" id="UP000198582"/>
    </source>
</evidence>
<feature type="transmembrane region" description="Helical" evidence="1">
    <location>
        <begin position="88"/>
        <end position="112"/>
    </location>
</feature>
<evidence type="ECO:0000313" key="2">
    <source>
        <dbReference type="EMBL" id="SEP41447.1"/>
    </source>
</evidence>
<reference evidence="2 3" key="1">
    <citation type="submission" date="2016-10" db="EMBL/GenBank/DDBJ databases">
        <authorList>
            <person name="de Groot N.N."/>
        </authorList>
    </citation>
    <scope>NUCLEOTIDE SEQUENCE [LARGE SCALE GENOMIC DNA]</scope>
    <source>
        <strain evidence="2 3">DSM 44993</strain>
    </source>
</reference>
<feature type="transmembrane region" description="Helical" evidence="1">
    <location>
        <begin position="15"/>
        <end position="40"/>
    </location>
</feature>
<accession>A0A1H8XNR5</accession>
<organism evidence="2 3">
    <name type="scientific">Amycolatopsis saalfeldensis</name>
    <dbReference type="NCBI Taxonomy" id="394193"/>
    <lineage>
        <taxon>Bacteria</taxon>
        <taxon>Bacillati</taxon>
        <taxon>Actinomycetota</taxon>
        <taxon>Actinomycetes</taxon>
        <taxon>Pseudonocardiales</taxon>
        <taxon>Pseudonocardiaceae</taxon>
        <taxon>Amycolatopsis</taxon>
    </lineage>
</organism>
<feature type="transmembrane region" description="Helical" evidence="1">
    <location>
        <begin position="61"/>
        <end position="82"/>
    </location>
</feature>
<name>A0A1H8XNR5_9PSEU</name>
<keyword evidence="1" id="KW-0472">Membrane</keyword>